<accession>A0AA40FMQ7</accession>
<organism evidence="2 3">
    <name type="scientific">Melipona bicolor</name>
    <dbReference type="NCBI Taxonomy" id="60889"/>
    <lineage>
        <taxon>Eukaryota</taxon>
        <taxon>Metazoa</taxon>
        <taxon>Ecdysozoa</taxon>
        <taxon>Arthropoda</taxon>
        <taxon>Hexapoda</taxon>
        <taxon>Insecta</taxon>
        <taxon>Pterygota</taxon>
        <taxon>Neoptera</taxon>
        <taxon>Endopterygota</taxon>
        <taxon>Hymenoptera</taxon>
        <taxon>Apocrita</taxon>
        <taxon>Aculeata</taxon>
        <taxon>Apoidea</taxon>
        <taxon>Anthophila</taxon>
        <taxon>Apidae</taxon>
        <taxon>Melipona</taxon>
    </lineage>
</organism>
<dbReference type="Proteomes" id="UP001177670">
    <property type="component" value="Unassembled WGS sequence"/>
</dbReference>
<feature type="region of interest" description="Disordered" evidence="1">
    <location>
        <begin position="1"/>
        <end position="57"/>
    </location>
</feature>
<dbReference type="EMBL" id="JAHYIQ010000024">
    <property type="protein sequence ID" value="KAK1121945.1"/>
    <property type="molecule type" value="Genomic_DNA"/>
</dbReference>
<evidence type="ECO:0000313" key="2">
    <source>
        <dbReference type="EMBL" id="KAK1121945.1"/>
    </source>
</evidence>
<proteinExistence type="predicted"/>
<sequence>MGAAGATRKMPRSKQHVGGGKSTVLDRESLSISGHKQTEWTSTGSPEIEIERSSNGQRWLGRVSRRSTTLLRDPDTLLGIHPIRDSDSGTPGLPTLRPDTIVIYFAIVNVGICRRDFNRTFIYSERRLPSETSEVASGDF</sequence>
<protein>
    <submittedName>
        <fullName evidence="2">Uncharacterized protein</fullName>
    </submittedName>
</protein>
<comment type="caution">
    <text evidence="2">The sequence shown here is derived from an EMBL/GenBank/DDBJ whole genome shotgun (WGS) entry which is preliminary data.</text>
</comment>
<feature type="compositionally biased region" description="Polar residues" evidence="1">
    <location>
        <begin position="30"/>
        <end position="45"/>
    </location>
</feature>
<evidence type="ECO:0000256" key="1">
    <source>
        <dbReference type="SAM" id="MobiDB-lite"/>
    </source>
</evidence>
<keyword evidence="3" id="KW-1185">Reference proteome</keyword>
<gene>
    <name evidence="2" type="ORF">K0M31_009795</name>
</gene>
<reference evidence="2" key="1">
    <citation type="submission" date="2021-10" db="EMBL/GenBank/DDBJ databases">
        <title>Melipona bicolor Genome sequencing and assembly.</title>
        <authorList>
            <person name="Araujo N.S."/>
            <person name="Arias M.C."/>
        </authorList>
    </citation>
    <scope>NUCLEOTIDE SEQUENCE</scope>
    <source>
        <strain evidence="2">USP_2M_L1-L4_2017</strain>
        <tissue evidence="2">Whole body</tissue>
    </source>
</reference>
<dbReference type="AlphaFoldDB" id="A0AA40FMQ7"/>
<name>A0AA40FMQ7_9HYME</name>
<evidence type="ECO:0000313" key="3">
    <source>
        <dbReference type="Proteomes" id="UP001177670"/>
    </source>
</evidence>